<name>A0A1I4V7Q5_9FLAO</name>
<protein>
    <submittedName>
        <fullName evidence="1">Uncharacterized protein</fullName>
    </submittedName>
</protein>
<dbReference type="AlphaFoldDB" id="A0A1I4V7Q5"/>
<evidence type="ECO:0000313" key="1">
    <source>
        <dbReference type="EMBL" id="SFM97185.1"/>
    </source>
</evidence>
<accession>A0A1I4V7Q5</accession>
<evidence type="ECO:0000313" key="2">
    <source>
        <dbReference type="Proteomes" id="UP000182961"/>
    </source>
</evidence>
<keyword evidence="2" id="KW-1185">Reference proteome</keyword>
<dbReference type="Proteomes" id="UP000182961">
    <property type="component" value="Unassembled WGS sequence"/>
</dbReference>
<dbReference type="RefSeq" id="WP_024979856.1">
    <property type="nucleotide sequence ID" value="NZ_CBCRUM010000003.1"/>
</dbReference>
<reference evidence="2" key="1">
    <citation type="submission" date="2016-10" db="EMBL/GenBank/DDBJ databases">
        <authorList>
            <person name="Varghese N."/>
            <person name="Submissions S."/>
        </authorList>
    </citation>
    <scope>NUCLEOTIDE SEQUENCE [LARGE SCALE GENOMIC DNA]</scope>
    <source>
        <strain evidence="2">DSM 4002</strain>
    </source>
</reference>
<sequence length="214" mass="24465">MKTEKMLISNDAPGAERLINHLELILPTLNELVPLYNDLDLGELNEKTALSMLTDSGATATEQFLSVIASNCYAIGANKHFVSQQVGLQADFVANFKEKVNEIIQKKPLELSSSYFSYSPADRSYCISEQTKIEITESFKTYLTDPKQIEMYNAFEKAKKALLELKKSFKDFAGYEYQGDLTELIQRKNYKNEFVSELDPKNLIYFIRDRTPKN</sequence>
<dbReference type="EMBL" id="FOUT01000004">
    <property type="protein sequence ID" value="SFM97185.1"/>
    <property type="molecule type" value="Genomic_DNA"/>
</dbReference>
<gene>
    <name evidence="1" type="ORF">SAMN05444143_104163</name>
</gene>
<proteinExistence type="predicted"/>
<organism evidence="1 2">
    <name type="scientific">Flavobacterium succinicans</name>
    <dbReference type="NCBI Taxonomy" id="29536"/>
    <lineage>
        <taxon>Bacteria</taxon>
        <taxon>Pseudomonadati</taxon>
        <taxon>Bacteroidota</taxon>
        <taxon>Flavobacteriia</taxon>
        <taxon>Flavobacteriales</taxon>
        <taxon>Flavobacteriaceae</taxon>
        <taxon>Flavobacterium</taxon>
    </lineage>
</organism>